<organism evidence="2">
    <name type="scientific">uncultured Caudovirales phage</name>
    <dbReference type="NCBI Taxonomy" id="2100421"/>
    <lineage>
        <taxon>Viruses</taxon>
        <taxon>Duplodnaviria</taxon>
        <taxon>Heunggongvirae</taxon>
        <taxon>Uroviricota</taxon>
        <taxon>Caudoviricetes</taxon>
        <taxon>Peduoviridae</taxon>
        <taxon>Maltschvirus</taxon>
        <taxon>Maltschvirus maltsch</taxon>
    </lineage>
</organism>
<keyword evidence="1" id="KW-0472">Membrane</keyword>
<keyword evidence="1" id="KW-0812">Transmembrane</keyword>
<feature type="transmembrane region" description="Helical" evidence="1">
    <location>
        <begin position="12"/>
        <end position="38"/>
    </location>
</feature>
<dbReference type="EMBL" id="LR796785">
    <property type="protein sequence ID" value="CAB4166245.1"/>
    <property type="molecule type" value="Genomic_DNA"/>
</dbReference>
<accession>A0A6J5PAY6</accession>
<gene>
    <name evidence="2" type="ORF">UFOVP840_21</name>
</gene>
<keyword evidence="1" id="KW-1133">Transmembrane helix</keyword>
<evidence type="ECO:0000256" key="1">
    <source>
        <dbReference type="SAM" id="Phobius"/>
    </source>
</evidence>
<reference evidence="2" key="1">
    <citation type="submission" date="2020-04" db="EMBL/GenBank/DDBJ databases">
        <authorList>
            <person name="Chiriac C."/>
            <person name="Salcher M."/>
            <person name="Ghai R."/>
            <person name="Kavagutti S V."/>
        </authorList>
    </citation>
    <scope>NUCLEOTIDE SEQUENCE</scope>
</reference>
<name>A0A6J5PAY6_9CAUD</name>
<evidence type="ECO:0000313" key="2">
    <source>
        <dbReference type="EMBL" id="CAB4166245.1"/>
    </source>
</evidence>
<protein>
    <submittedName>
        <fullName evidence="2">Uncharacterized protein</fullName>
    </submittedName>
</protein>
<proteinExistence type="predicted"/>
<sequence length="46" mass="5071">MRPNRFIDALATIVVYGGILLFLWVMLGAVVGAAWGVASRVHEWLT</sequence>